<evidence type="ECO:0000256" key="10">
    <source>
        <dbReference type="ARBA" id="ARBA00023157"/>
    </source>
</evidence>
<keyword evidence="7" id="KW-0408">Iron</keyword>
<sequence>MKKMVLASLFLVFAVIILGAYTRLTDAGLGCPDWPGCYGHYSVPKQAAHVAAAEQAFPHRPIEPHKARNEMVHRYFAGALGLLILGIFVVSLLNRKPMRPLKLPLLLVILVCFQAALGMWTVTLNLMPLVVMGHLLGGFSILACLYLLHLRLSGFRIPGGDPHVRKLAKFTLIGLFIVIGQIALGGWTSANYAALACTELPVCEPGWWQKLDFIGAFSIPSAENYEFGVHDYGERMTMHIMHRAGALVTFIYLCWLASKLYRVAHTDTFKNQAIVLVLVLGLQVALGISNVVFSLPVAIAVMHNAVGACLLMVMVLINYTLFRKA</sequence>
<comment type="pathway">
    <text evidence="11">Porphyrin-containing compound metabolism.</text>
</comment>
<dbReference type="GO" id="GO:0016020">
    <property type="term" value="C:membrane"/>
    <property type="evidence" value="ECO:0007669"/>
    <property type="project" value="UniProtKB-SubCell"/>
</dbReference>
<evidence type="ECO:0000256" key="7">
    <source>
        <dbReference type="ARBA" id="ARBA00023004"/>
    </source>
</evidence>
<feature type="transmembrane region" description="Helical" evidence="12">
    <location>
        <begin position="299"/>
        <end position="322"/>
    </location>
</feature>
<dbReference type="PANTHER" id="PTHR35457:SF1">
    <property type="entry name" value="HEME A SYNTHASE"/>
    <property type="match status" value="1"/>
</dbReference>
<feature type="transmembrane region" description="Helical" evidence="12">
    <location>
        <begin position="240"/>
        <end position="261"/>
    </location>
</feature>
<evidence type="ECO:0000256" key="9">
    <source>
        <dbReference type="ARBA" id="ARBA00023136"/>
    </source>
</evidence>
<evidence type="ECO:0000256" key="11">
    <source>
        <dbReference type="ARBA" id="ARBA00023444"/>
    </source>
</evidence>
<keyword evidence="6" id="KW-0560">Oxidoreductase</keyword>
<dbReference type="EMBL" id="JACNEP010000005">
    <property type="protein sequence ID" value="MBC3765924.1"/>
    <property type="molecule type" value="Genomic_DNA"/>
</dbReference>
<evidence type="ECO:0000313" key="13">
    <source>
        <dbReference type="EMBL" id="MBC3765924.1"/>
    </source>
</evidence>
<gene>
    <name evidence="13" type="ORF">H8B19_08545</name>
</gene>
<dbReference type="PANTHER" id="PTHR35457">
    <property type="entry name" value="HEME A SYNTHASE"/>
    <property type="match status" value="1"/>
</dbReference>
<evidence type="ECO:0000256" key="8">
    <source>
        <dbReference type="ARBA" id="ARBA00023133"/>
    </source>
</evidence>
<evidence type="ECO:0000256" key="3">
    <source>
        <dbReference type="ARBA" id="ARBA00022692"/>
    </source>
</evidence>
<evidence type="ECO:0000256" key="12">
    <source>
        <dbReference type="SAM" id="Phobius"/>
    </source>
</evidence>
<reference evidence="13" key="2">
    <citation type="submission" date="2020-08" db="EMBL/GenBank/DDBJ databases">
        <authorList>
            <person name="Lai Q."/>
        </authorList>
    </citation>
    <scope>NUCLEOTIDE SEQUENCE</scope>
    <source>
        <strain evidence="13">S27-2</strain>
    </source>
</reference>
<feature type="transmembrane region" description="Helical" evidence="12">
    <location>
        <begin position="105"/>
        <end position="123"/>
    </location>
</feature>
<evidence type="ECO:0000256" key="4">
    <source>
        <dbReference type="ARBA" id="ARBA00022723"/>
    </source>
</evidence>
<evidence type="ECO:0000313" key="14">
    <source>
        <dbReference type="Proteomes" id="UP000601768"/>
    </source>
</evidence>
<proteinExistence type="predicted"/>
<evidence type="ECO:0000256" key="2">
    <source>
        <dbReference type="ARBA" id="ARBA00022475"/>
    </source>
</evidence>
<keyword evidence="9 12" id="KW-0472">Membrane</keyword>
<feature type="transmembrane region" description="Helical" evidence="12">
    <location>
        <begin position="75"/>
        <end position="93"/>
    </location>
</feature>
<dbReference type="Pfam" id="PF02628">
    <property type="entry name" value="COX15-CtaA"/>
    <property type="match status" value="1"/>
</dbReference>
<reference evidence="13" key="1">
    <citation type="journal article" date="2018" name="Int. J. Syst. Evol. Microbiol.">
        <title>Neptunicella marina gen. nov., sp. nov., isolated from surface seawater.</title>
        <authorList>
            <person name="Liu X."/>
            <person name="Lai Q."/>
            <person name="Du Y."/>
            <person name="Zhang X."/>
            <person name="Liu Z."/>
            <person name="Sun F."/>
            <person name="Shao Z."/>
        </authorList>
    </citation>
    <scope>NUCLEOTIDE SEQUENCE</scope>
    <source>
        <strain evidence="13">S27-2</strain>
    </source>
</reference>
<feature type="transmembrane region" description="Helical" evidence="12">
    <location>
        <begin position="129"/>
        <end position="149"/>
    </location>
</feature>
<keyword evidence="8" id="KW-0350">Heme biosynthesis</keyword>
<organism evidence="13 14">
    <name type="scientific">Neptunicella marina</name>
    <dbReference type="NCBI Taxonomy" id="2125989"/>
    <lineage>
        <taxon>Bacteria</taxon>
        <taxon>Pseudomonadati</taxon>
        <taxon>Pseudomonadota</taxon>
        <taxon>Gammaproteobacteria</taxon>
        <taxon>Alteromonadales</taxon>
        <taxon>Alteromonadaceae</taxon>
        <taxon>Neptunicella</taxon>
    </lineage>
</organism>
<dbReference type="GO" id="GO:0046872">
    <property type="term" value="F:metal ion binding"/>
    <property type="evidence" value="ECO:0007669"/>
    <property type="project" value="UniProtKB-KW"/>
</dbReference>
<evidence type="ECO:0000256" key="1">
    <source>
        <dbReference type="ARBA" id="ARBA00004141"/>
    </source>
</evidence>
<dbReference type="GO" id="GO:0006784">
    <property type="term" value="P:heme A biosynthetic process"/>
    <property type="evidence" value="ECO:0007669"/>
    <property type="project" value="InterPro"/>
</dbReference>
<keyword evidence="3 12" id="KW-0812">Transmembrane</keyword>
<keyword evidence="10" id="KW-1015">Disulfide bond</keyword>
<keyword evidence="5 12" id="KW-1133">Transmembrane helix</keyword>
<feature type="transmembrane region" description="Helical" evidence="12">
    <location>
        <begin position="273"/>
        <end position="293"/>
    </location>
</feature>
<dbReference type="InterPro" id="IPR003780">
    <property type="entry name" value="COX15/CtaA_fam"/>
</dbReference>
<evidence type="ECO:0000256" key="6">
    <source>
        <dbReference type="ARBA" id="ARBA00023002"/>
    </source>
</evidence>
<dbReference type="GO" id="GO:0016491">
    <property type="term" value="F:oxidoreductase activity"/>
    <property type="evidence" value="ECO:0007669"/>
    <property type="project" value="UniProtKB-KW"/>
</dbReference>
<feature type="transmembrane region" description="Helical" evidence="12">
    <location>
        <begin position="170"/>
        <end position="190"/>
    </location>
</feature>
<keyword evidence="14" id="KW-1185">Reference proteome</keyword>
<comment type="caution">
    <text evidence="13">The sequence shown here is derived from an EMBL/GenBank/DDBJ whole genome shotgun (WGS) entry which is preliminary data.</text>
</comment>
<comment type="subcellular location">
    <subcellularLocation>
        <location evidence="1">Membrane</location>
        <topology evidence="1">Multi-pass membrane protein</topology>
    </subcellularLocation>
</comment>
<keyword evidence="2" id="KW-1003">Cell membrane</keyword>
<protein>
    <submittedName>
        <fullName evidence="13">COX15/CtaA family protein</fullName>
    </submittedName>
</protein>
<evidence type="ECO:0000256" key="5">
    <source>
        <dbReference type="ARBA" id="ARBA00022989"/>
    </source>
</evidence>
<dbReference type="RefSeq" id="WP_186506377.1">
    <property type="nucleotide sequence ID" value="NZ_JACNEP010000005.1"/>
</dbReference>
<name>A0A8J6LXX2_9ALTE</name>
<dbReference type="AlphaFoldDB" id="A0A8J6LXX2"/>
<keyword evidence="4" id="KW-0479">Metal-binding</keyword>
<dbReference type="InterPro" id="IPR050450">
    <property type="entry name" value="COX15/CtaA_HemeA_synthase"/>
</dbReference>
<accession>A0A8J6LXX2</accession>
<dbReference type="Proteomes" id="UP000601768">
    <property type="component" value="Unassembled WGS sequence"/>
</dbReference>